<dbReference type="Proteomes" id="UP000619238">
    <property type="component" value="Unassembled WGS sequence"/>
</dbReference>
<accession>A0ABR7QE56</accession>
<organism evidence="1 2">
    <name type="scientific">Kordia aestuariivivens</name>
    <dbReference type="NCBI Taxonomy" id="2759037"/>
    <lineage>
        <taxon>Bacteria</taxon>
        <taxon>Pseudomonadati</taxon>
        <taxon>Bacteroidota</taxon>
        <taxon>Flavobacteriia</taxon>
        <taxon>Flavobacteriales</taxon>
        <taxon>Flavobacteriaceae</taxon>
        <taxon>Kordia</taxon>
    </lineage>
</organism>
<name>A0ABR7QE56_9FLAO</name>
<evidence type="ECO:0000313" key="1">
    <source>
        <dbReference type="EMBL" id="MBC8756852.1"/>
    </source>
</evidence>
<protein>
    <submittedName>
        <fullName evidence="1">Uncharacterized protein</fullName>
    </submittedName>
</protein>
<reference evidence="1 2" key="1">
    <citation type="submission" date="2020-07" db="EMBL/GenBank/DDBJ databases">
        <title>Description of Kordia aestuariivivens sp. nov., isolated from a tidal flat.</title>
        <authorList>
            <person name="Park S."/>
            <person name="Yoon J.-H."/>
        </authorList>
    </citation>
    <scope>NUCLEOTIDE SEQUENCE [LARGE SCALE GENOMIC DNA]</scope>
    <source>
        <strain evidence="1 2">YSTF-M3</strain>
    </source>
</reference>
<comment type="caution">
    <text evidence="1">The sequence shown here is derived from an EMBL/GenBank/DDBJ whole genome shotgun (WGS) entry which is preliminary data.</text>
</comment>
<sequence>MSDSKIREVKDLKPEVIKRICDYMQGAVYCWCKNKEEKWFSARDLFGGENFNWSGTPMIKLFDKHKSKGKTDDSAIKGAGKDAGWILKKVLNEDKRNFETKKGDLVRKYRWIK</sequence>
<dbReference type="EMBL" id="JACGWS010000014">
    <property type="protein sequence ID" value="MBC8756852.1"/>
    <property type="molecule type" value="Genomic_DNA"/>
</dbReference>
<proteinExistence type="predicted"/>
<evidence type="ECO:0000313" key="2">
    <source>
        <dbReference type="Proteomes" id="UP000619238"/>
    </source>
</evidence>
<keyword evidence="2" id="KW-1185">Reference proteome</keyword>
<gene>
    <name evidence="1" type="ORF">H2O64_19415</name>
</gene>